<evidence type="ECO:0000313" key="18">
    <source>
        <dbReference type="Proteomes" id="UP000315112"/>
    </source>
</evidence>
<dbReference type="Gene3D" id="2.30.30.40">
    <property type="entry name" value="SH3 Domains"/>
    <property type="match status" value="1"/>
</dbReference>
<feature type="domain" description="HPt" evidence="16">
    <location>
        <begin position="601"/>
        <end position="701"/>
    </location>
</feature>
<evidence type="ECO:0000259" key="14">
    <source>
        <dbReference type="PROSITE" id="PS50110"/>
    </source>
</evidence>
<evidence type="ECO:0000256" key="11">
    <source>
        <dbReference type="SAM" id="Coils"/>
    </source>
</evidence>
<proteinExistence type="predicted"/>
<dbReference type="SMART" id="SM00073">
    <property type="entry name" value="HPT"/>
    <property type="match status" value="3"/>
</dbReference>
<dbReference type="InterPro" id="IPR004358">
    <property type="entry name" value="Sig_transdc_His_kin-like_C"/>
</dbReference>
<dbReference type="InterPro" id="IPR005467">
    <property type="entry name" value="His_kinase_dom"/>
</dbReference>
<feature type="coiled-coil region" evidence="11">
    <location>
        <begin position="1233"/>
        <end position="1267"/>
    </location>
</feature>
<dbReference type="InterPro" id="IPR011006">
    <property type="entry name" value="CheY-like_superfamily"/>
</dbReference>
<dbReference type="InterPro" id="IPR036061">
    <property type="entry name" value="CheW-like_dom_sf"/>
</dbReference>
<dbReference type="InterPro" id="IPR008207">
    <property type="entry name" value="Sig_transdc_His_kin_Hpt_dom"/>
</dbReference>
<dbReference type="Gene3D" id="3.40.50.2300">
    <property type="match status" value="1"/>
</dbReference>
<dbReference type="PROSITE" id="PS50851">
    <property type="entry name" value="CHEW"/>
    <property type="match status" value="1"/>
</dbReference>
<dbReference type="SUPFAM" id="SSF47226">
    <property type="entry name" value="Histidine-containing phosphotransfer domain, HPT domain"/>
    <property type="match status" value="5"/>
</dbReference>
<feature type="modified residue" description="Phosphohistidine" evidence="9">
    <location>
        <position position="1129"/>
    </location>
</feature>
<evidence type="ECO:0000256" key="9">
    <source>
        <dbReference type="PROSITE-ProRule" id="PRU00110"/>
    </source>
</evidence>
<dbReference type="Proteomes" id="UP000315112">
    <property type="component" value="Unassembled WGS sequence"/>
</dbReference>
<feature type="domain" description="CheW-like" evidence="15">
    <location>
        <begin position="1502"/>
        <end position="1662"/>
    </location>
</feature>
<evidence type="ECO:0000313" key="17">
    <source>
        <dbReference type="EMBL" id="TWI48575.1"/>
    </source>
</evidence>
<evidence type="ECO:0000256" key="10">
    <source>
        <dbReference type="PROSITE-ProRule" id="PRU00169"/>
    </source>
</evidence>
<dbReference type="SUPFAM" id="SSF50341">
    <property type="entry name" value="CheW-like"/>
    <property type="match status" value="1"/>
</dbReference>
<dbReference type="PROSITE" id="PS50894">
    <property type="entry name" value="HPT"/>
    <property type="match status" value="3"/>
</dbReference>
<dbReference type="InterPro" id="IPR003594">
    <property type="entry name" value="HATPase_dom"/>
</dbReference>
<dbReference type="SMART" id="SM00260">
    <property type="entry name" value="CheW"/>
    <property type="match status" value="1"/>
</dbReference>
<gene>
    <name evidence="17" type="ORF">IP92_01967</name>
</gene>
<evidence type="ECO:0000259" key="13">
    <source>
        <dbReference type="PROSITE" id="PS50109"/>
    </source>
</evidence>
<feature type="modified residue" description="4-aspartylphosphate" evidence="10">
    <location>
        <position position="1728"/>
    </location>
</feature>
<dbReference type="Pfam" id="PF01627">
    <property type="entry name" value="Hpt"/>
    <property type="match status" value="3"/>
</dbReference>
<dbReference type="SUPFAM" id="SSF52172">
    <property type="entry name" value="CheY-like"/>
    <property type="match status" value="1"/>
</dbReference>
<evidence type="ECO:0000259" key="15">
    <source>
        <dbReference type="PROSITE" id="PS50851"/>
    </source>
</evidence>
<feature type="compositionally biased region" description="Low complexity" evidence="12">
    <location>
        <begin position="1046"/>
        <end position="1057"/>
    </location>
</feature>
<dbReference type="PANTHER" id="PTHR43395">
    <property type="entry name" value="SENSOR HISTIDINE KINASE CHEA"/>
    <property type="match status" value="1"/>
</dbReference>
<evidence type="ECO:0000256" key="8">
    <source>
        <dbReference type="ARBA" id="ARBA00035100"/>
    </source>
</evidence>
<dbReference type="EMBL" id="VLKW01000003">
    <property type="protein sequence ID" value="TWI48575.1"/>
    <property type="molecule type" value="Genomic_DNA"/>
</dbReference>
<evidence type="ECO:0000256" key="6">
    <source>
        <dbReference type="ARBA" id="ARBA00022777"/>
    </source>
</evidence>
<dbReference type="SUPFAM" id="SSF55874">
    <property type="entry name" value="ATPase domain of HSP90 chaperone/DNA topoisomerase II/histidine kinase"/>
    <property type="match status" value="1"/>
</dbReference>
<feature type="compositionally biased region" description="Pro residues" evidence="12">
    <location>
        <begin position="1058"/>
        <end position="1073"/>
    </location>
</feature>
<dbReference type="Pfam" id="PF01584">
    <property type="entry name" value="CheW"/>
    <property type="match status" value="1"/>
</dbReference>
<keyword evidence="5" id="KW-0808">Transferase</keyword>
<dbReference type="Gene3D" id="1.10.287.560">
    <property type="entry name" value="Histidine kinase CheA-like, homodimeric domain"/>
    <property type="match status" value="1"/>
</dbReference>
<dbReference type="InterPro" id="IPR051315">
    <property type="entry name" value="Bact_Chemotaxis_CheA"/>
</dbReference>
<feature type="domain" description="HPt" evidence="16">
    <location>
        <begin position="790"/>
        <end position="892"/>
    </location>
</feature>
<dbReference type="SMART" id="SM00387">
    <property type="entry name" value="HATPase_c"/>
    <property type="match status" value="1"/>
</dbReference>
<dbReference type="SMART" id="SM01231">
    <property type="entry name" value="H-kinase_dim"/>
    <property type="match status" value="1"/>
</dbReference>
<dbReference type="Pfam" id="PF00072">
    <property type="entry name" value="Response_reg"/>
    <property type="match status" value="1"/>
</dbReference>
<evidence type="ECO:0000256" key="3">
    <source>
        <dbReference type="ARBA" id="ARBA00021495"/>
    </source>
</evidence>
<dbReference type="EC" id="2.7.13.3" evidence="2"/>
<dbReference type="Pfam" id="PF02518">
    <property type="entry name" value="HATPase_c"/>
    <property type="match status" value="1"/>
</dbReference>
<evidence type="ECO:0000256" key="2">
    <source>
        <dbReference type="ARBA" id="ARBA00012438"/>
    </source>
</evidence>
<evidence type="ECO:0000256" key="1">
    <source>
        <dbReference type="ARBA" id="ARBA00000085"/>
    </source>
</evidence>
<protein>
    <recommendedName>
        <fullName evidence="3">Chemotaxis protein CheA</fullName>
        <ecNumber evidence="2">2.7.13.3</ecNumber>
    </recommendedName>
</protein>
<feature type="compositionally biased region" description="Pro residues" evidence="12">
    <location>
        <begin position="736"/>
        <end position="746"/>
    </location>
</feature>
<comment type="caution">
    <text evidence="17">The sequence shown here is derived from an EMBL/GenBank/DDBJ whole genome shotgun (WGS) entry which is preliminary data.</text>
</comment>
<dbReference type="PRINTS" id="PR00344">
    <property type="entry name" value="BCTRLSENSOR"/>
</dbReference>
<accession>A0A562PVW9</accession>
<feature type="domain" description="Histidine kinase" evidence="13">
    <location>
        <begin position="1325"/>
        <end position="1530"/>
    </location>
</feature>
<feature type="modified residue" description="Phosphohistidine" evidence="9">
    <location>
        <position position="834"/>
    </location>
</feature>
<feature type="domain" description="HPt" evidence="16">
    <location>
        <begin position="1082"/>
        <end position="1182"/>
    </location>
</feature>
<keyword evidence="6 17" id="KW-0418">Kinase</keyword>
<evidence type="ECO:0000256" key="7">
    <source>
        <dbReference type="ARBA" id="ARBA00023012"/>
    </source>
</evidence>
<dbReference type="InterPro" id="IPR037006">
    <property type="entry name" value="CheA-like_homodim_sf"/>
</dbReference>
<dbReference type="Pfam" id="PF26379">
    <property type="entry name" value="FimL_2nd"/>
    <property type="match status" value="1"/>
</dbReference>
<dbReference type="GO" id="GO:0005737">
    <property type="term" value="C:cytoplasm"/>
    <property type="evidence" value="ECO:0007669"/>
    <property type="project" value="InterPro"/>
</dbReference>
<dbReference type="InterPro" id="IPR058661">
    <property type="entry name" value="FimL_2nd"/>
</dbReference>
<keyword evidence="11" id="KW-0175">Coiled coil</keyword>
<dbReference type="GO" id="GO:0006935">
    <property type="term" value="P:chemotaxis"/>
    <property type="evidence" value="ECO:0007669"/>
    <property type="project" value="InterPro"/>
</dbReference>
<dbReference type="SMART" id="SM00448">
    <property type="entry name" value="REC"/>
    <property type="match status" value="1"/>
</dbReference>
<evidence type="ECO:0000256" key="12">
    <source>
        <dbReference type="SAM" id="MobiDB-lite"/>
    </source>
</evidence>
<feature type="region of interest" description="Disordered" evidence="12">
    <location>
        <begin position="734"/>
        <end position="783"/>
    </location>
</feature>
<dbReference type="GO" id="GO:0000155">
    <property type="term" value="F:phosphorelay sensor kinase activity"/>
    <property type="evidence" value="ECO:0007669"/>
    <property type="project" value="InterPro"/>
</dbReference>
<evidence type="ECO:0000256" key="4">
    <source>
        <dbReference type="ARBA" id="ARBA00022553"/>
    </source>
</evidence>
<dbReference type="CDD" id="cd17546">
    <property type="entry name" value="REC_hyHK_CKI1_RcsC-like"/>
    <property type="match status" value="1"/>
</dbReference>
<keyword evidence="7" id="KW-0902">Two-component regulatory system</keyword>
<feature type="modified residue" description="Phosphohistidine" evidence="9">
    <location>
        <position position="648"/>
    </location>
</feature>
<sequence length="1807" mass="192664">MMETDMSTFSFDPGPLSWVMGEIREALGRSRTALFEAGGQEPEDQATALRLAKSHLHQAHGALQMVDIEGVAAITRLAEEALDRFQDGTVKCSADHVQAIGELYGALVEYLEELLDGAPHQSVRLFPYYAAVQKILGAPRIHPADLFFPDLTRTPPLPEAPATENVDFGALRLRFERALLPYLKSGDPAQAQPLADVIAEVAAAQDTPRGQVFWRALQAGAELVAQGRVAGGVYVKQLLGAANLQMRRLAQGAPEWPDAVLRDALFCIAAADATDLPPLAQALRTGFGLDGMVPADYEAKRYGQVDPEALARAKEGLAQARTAWQRLEQGEDGQSEIVQALALVAAASDKLGVTALAVLMRQLAVVANTAAAAGRSEALGLEMATALLFAGHGLDQIRHLPDDFAASADTIAARLQALVAGEEPPEPAQWQQGLAQRLRQDDTVVALAQEMKTALREVERVLDEFDADPSQRAQLAPLAGVLHQLEGALAIADQPHAQQAAAHVRGQVATLASGDTGADRQLLEQIAQNVGALGFFVDMLAQNAAGARERFAFDAAQGTFRAVPLKKLAAAESIPVLEEQVPPPAEPAPADVPAGVPFATDSAIEEELLEIFIGEAQEVLAFIDATLAKPRLDAGTPESLAMLRRSFHTLKGSGRMVGLNQFADAAGAIEKVMNAWLAEARPVSEALFGLLEWVAAELNAWVGELVAKAISPRGAAPVVQAAARVQEGGPFVLPEAPRPVAPPPAEPYVTDENATEESAAAAPEMQAEVQSEAQPEPPQAPADDMRFVGRLAVPAPLFDIYVNEATTLTQALARDFGAWRAQGELAAETQHAAHTLTGISGTVGFKALRELAYALETTLQAAPPALPDPAHHDLFDFAAARAGQMVASFAAGDMPPEQPELIGALEQLGDELARTQAGGAELEARLDSLLEPTPAAVPATPPAPVDELAAKLDALFTDTYHALIADPPPVPPRGAPLPLRPKLADQDESIDDLFAAAFDDAFAEPPLTQAVPTALTLVPPLPPADEEPLVAGTPAEAGEEMEEAEPPAAAEAPVQPEESPPAEPPLPVLPLPEPEPDIPAVADELDPDLLPVFLEEGADLLPQVGAALRAWQHAPLEAEHAATVQRVLHTLKGSARMAGAMRLGQHAHEMETHIEAMDNPTPQAFEELLAHYDHALLLFEQLQHPPLPVPATAPAEAQVTGEAEPPAHAPLVRVRADILDRLVNQAGEVSISRSRLENEVGTLRTALADFQENLGRLRRQLREVEMQAESQIASRLSIAGEREFDPLEFDRFTRLQELTRMMAESVDDVGSFHEGLVRSVDSASDDLVQQARMTRELQRDLMRVRMVPFASIAERLYRVARQSAKELDKRVNLDIRGGTVEMDRGVLERMAGPFEHLLRNAIVHGIEPRDARAAAGKDETGEVLVQASQQGNEVVLEFADDGAGLDLERIRAKARALGLLGEDDETTDAEVANLIFEPGFSTADAVTELAGRGVGMDVVRSEAQALGGRIATDTAPGQGTRFTIHLPLTLAVTQVVLLAAGGKTHAVPAALVEQVLQVKEAALDGTFDVASQPLALHYLPALLGDAQARPLAQRSVPVLVLRAGTDRLALRVDEVLGNREVVVKNTGPQLARVPGIAGATVLGSGEIVLILNPVVLAQHMDQHPELRAPAPVLHAAAGTIMVVDDSLTVRKVTQRLLEREGYTVLLAKDGVDALEQLGERKPDLMLVDIEMPRMDGFDLTRHVRADPATQAIPIIMITSRSADKHRNVALQLGVNAYFGKPFQETILLGAIAGLLPVQGGLGESGER</sequence>
<comment type="function">
    <text evidence="8">Involved in the transmission of sensory signals from the chemoreceptors to the flagellar motors. CheA is autophosphorylated; it can transfer its phosphate group to either CheB or CheY.</text>
</comment>
<dbReference type="Gene3D" id="3.30.565.10">
    <property type="entry name" value="Histidine kinase-like ATPase, C-terminal domain"/>
    <property type="match status" value="1"/>
</dbReference>
<reference evidence="17 18" key="1">
    <citation type="journal article" date="2015" name="Stand. Genomic Sci.">
        <title>Genomic Encyclopedia of Bacterial and Archaeal Type Strains, Phase III: the genomes of soil and plant-associated and newly described type strains.</title>
        <authorList>
            <person name="Whitman W.B."/>
            <person name="Woyke T."/>
            <person name="Klenk H.P."/>
            <person name="Zhou Y."/>
            <person name="Lilburn T.G."/>
            <person name="Beck B.J."/>
            <person name="De Vos P."/>
            <person name="Vandamme P."/>
            <person name="Eisen J.A."/>
            <person name="Garrity G."/>
            <person name="Hugenholtz P."/>
            <person name="Kyrpides N.C."/>
        </authorList>
    </citation>
    <scope>NUCLEOTIDE SEQUENCE [LARGE SCALE GENOMIC DNA]</scope>
    <source>
        <strain evidence="17 18">CGMCC 1.10685</strain>
    </source>
</reference>
<evidence type="ECO:0000256" key="5">
    <source>
        <dbReference type="ARBA" id="ARBA00022679"/>
    </source>
</evidence>
<dbReference type="InterPro" id="IPR036890">
    <property type="entry name" value="HATPase_C_sf"/>
</dbReference>
<evidence type="ECO:0000259" key="16">
    <source>
        <dbReference type="PROSITE" id="PS50894"/>
    </source>
</evidence>
<dbReference type="PROSITE" id="PS50110">
    <property type="entry name" value="RESPONSE_REGULATORY"/>
    <property type="match status" value="1"/>
</dbReference>
<name>A0A562PVW9_9BURK</name>
<dbReference type="Gene3D" id="1.20.120.160">
    <property type="entry name" value="HPT domain"/>
    <property type="match status" value="4"/>
</dbReference>
<feature type="domain" description="Response regulatory" evidence="14">
    <location>
        <begin position="1679"/>
        <end position="1795"/>
    </location>
</feature>
<dbReference type="PROSITE" id="PS50109">
    <property type="entry name" value="HIS_KIN"/>
    <property type="match status" value="1"/>
</dbReference>
<keyword evidence="4 10" id="KW-0597">Phosphoprotein</keyword>
<dbReference type="CDD" id="cd00088">
    <property type="entry name" value="HPT"/>
    <property type="match status" value="2"/>
</dbReference>
<feature type="region of interest" description="Disordered" evidence="12">
    <location>
        <begin position="1035"/>
        <end position="1076"/>
    </location>
</feature>
<dbReference type="InterPro" id="IPR002545">
    <property type="entry name" value="CheW-lke_dom"/>
</dbReference>
<dbReference type="InterPro" id="IPR001789">
    <property type="entry name" value="Sig_transdc_resp-reg_receiver"/>
</dbReference>
<dbReference type="PANTHER" id="PTHR43395:SF8">
    <property type="entry name" value="HISTIDINE KINASE"/>
    <property type="match status" value="1"/>
</dbReference>
<dbReference type="FunFam" id="3.30.565.10:FF:000016">
    <property type="entry name" value="Chemotaxis protein CheA, putative"/>
    <property type="match status" value="1"/>
</dbReference>
<comment type="catalytic activity">
    <reaction evidence="1">
        <text>ATP + protein L-histidine = ADP + protein N-phospho-L-histidine.</text>
        <dbReference type="EC" id="2.7.13.3"/>
    </reaction>
</comment>
<dbReference type="InterPro" id="IPR036641">
    <property type="entry name" value="HPT_dom_sf"/>
</dbReference>
<dbReference type="InterPro" id="IPR004105">
    <property type="entry name" value="CheA-like_dim"/>
</dbReference>
<organism evidence="17 18">
    <name type="scientific">Pseudoduganella flava</name>
    <dbReference type="NCBI Taxonomy" id="871742"/>
    <lineage>
        <taxon>Bacteria</taxon>
        <taxon>Pseudomonadati</taxon>
        <taxon>Pseudomonadota</taxon>
        <taxon>Betaproteobacteria</taxon>
        <taxon>Burkholderiales</taxon>
        <taxon>Oxalobacteraceae</taxon>
        <taxon>Telluria group</taxon>
        <taxon>Pseudoduganella</taxon>
    </lineage>
</organism>